<name>A0A1Y3YNP4_9BACE</name>
<evidence type="ECO:0000256" key="2">
    <source>
        <dbReference type="ARBA" id="ARBA00023125"/>
    </source>
</evidence>
<protein>
    <submittedName>
        <fullName evidence="5">Integrase</fullName>
    </submittedName>
</protein>
<dbReference type="AlphaFoldDB" id="A0A1Y3YNP4"/>
<gene>
    <name evidence="5" type="ORF">B5F97_15815</name>
</gene>
<sequence length="320" mass="37023">MDKGEFYDFMLSVITDMERQGRYSTAHVYYCALQSAMGYGGYSLRIEELNPVWLGHYQEHLLRQALMWNTISTYMRMLRAVYNRAVDMGLAPYIPRQFKNVFTGRHTNRQRALKKEEIRLALLERVDTENDNFPSESETAAPCTLRDLDWARACLELMLRFHGIPFVDLAHLRKVDLRNGYLTIRRHKTGMPLSIAVDAAAMKLLRRYASDDPSSPYLLNILNGRLSGKEAYKDYQQALRMLNLQLYRLSRACRLGKRLSSYTARHSWATIAKSRGISVEVISEALGHASISTTEGYLKQFDNDEIEKANRVIINYIFKK</sequence>
<dbReference type="RefSeq" id="WP_087426844.1">
    <property type="nucleotide sequence ID" value="NZ_NFII01000020.1"/>
</dbReference>
<dbReference type="InterPro" id="IPR050090">
    <property type="entry name" value="Tyrosine_recombinase_XerCD"/>
</dbReference>
<dbReference type="PANTHER" id="PTHR30349:SF64">
    <property type="entry name" value="PROPHAGE INTEGRASE INTD-RELATED"/>
    <property type="match status" value="1"/>
</dbReference>
<dbReference type="InterPro" id="IPR011010">
    <property type="entry name" value="DNA_brk_join_enz"/>
</dbReference>
<dbReference type="GO" id="GO:0003677">
    <property type="term" value="F:DNA binding"/>
    <property type="evidence" value="ECO:0007669"/>
    <property type="project" value="UniProtKB-KW"/>
</dbReference>
<dbReference type="Proteomes" id="UP000195386">
    <property type="component" value="Unassembled WGS sequence"/>
</dbReference>
<evidence type="ECO:0000313" key="6">
    <source>
        <dbReference type="Proteomes" id="UP000195386"/>
    </source>
</evidence>
<evidence type="ECO:0000259" key="4">
    <source>
        <dbReference type="PROSITE" id="PS51898"/>
    </source>
</evidence>
<dbReference type="InterPro" id="IPR010998">
    <property type="entry name" value="Integrase_recombinase_N"/>
</dbReference>
<evidence type="ECO:0000313" key="5">
    <source>
        <dbReference type="EMBL" id="OUN99316.1"/>
    </source>
</evidence>
<dbReference type="Pfam" id="PF00589">
    <property type="entry name" value="Phage_integrase"/>
    <property type="match status" value="1"/>
</dbReference>
<evidence type="ECO:0000256" key="1">
    <source>
        <dbReference type="ARBA" id="ARBA00008857"/>
    </source>
</evidence>
<keyword evidence="3" id="KW-0233">DNA recombination</keyword>
<dbReference type="EMBL" id="NFII01000020">
    <property type="protein sequence ID" value="OUN99316.1"/>
    <property type="molecule type" value="Genomic_DNA"/>
</dbReference>
<dbReference type="PROSITE" id="PS51898">
    <property type="entry name" value="TYR_RECOMBINASE"/>
    <property type="match status" value="1"/>
</dbReference>
<dbReference type="InterPro" id="IPR025269">
    <property type="entry name" value="SAM-like_dom"/>
</dbReference>
<comment type="caution">
    <text evidence="5">The sequence shown here is derived from an EMBL/GenBank/DDBJ whole genome shotgun (WGS) entry which is preliminary data.</text>
</comment>
<dbReference type="GO" id="GO:0006310">
    <property type="term" value="P:DNA recombination"/>
    <property type="evidence" value="ECO:0007669"/>
    <property type="project" value="UniProtKB-KW"/>
</dbReference>
<accession>A0A1Y3YNP4</accession>
<feature type="domain" description="Tyr recombinase" evidence="4">
    <location>
        <begin position="119"/>
        <end position="311"/>
    </location>
</feature>
<comment type="similarity">
    <text evidence="1">Belongs to the 'phage' integrase family.</text>
</comment>
<keyword evidence="2" id="KW-0238">DNA-binding</keyword>
<organism evidence="5 6">
    <name type="scientific">Bacteroides clarus</name>
    <dbReference type="NCBI Taxonomy" id="626929"/>
    <lineage>
        <taxon>Bacteria</taxon>
        <taxon>Pseudomonadati</taxon>
        <taxon>Bacteroidota</taxon>
        <taxon>Bacteroidia</taxon>
        <taxon>Bacteroidales</taxon>
        <taxon>Bacteroidaceae</taxon>
        <taxon>Bacteroides</taxon>
    </lineage>
</organism>
<dbReference type="GO" id="GO:0015074">
    <property type="term" value="P:DNA integration"/>
    <property type="evidence" value="ECO:0007669"/>
    <property type="project" value="InterPro"/>
</dbReference>
<dbReference type="PANTHER" id="PTHR30349">
    <property type="entry name" value="PHAGE INTEGRASE-RELATED"/>
    <property type="match status" value="1"/>
</dbReference>
<proteinExistence type="inferred from homology"/>
<dbReference type="SUPFAM" id="SSF56349">
    <property type="entry name" value="DNA breaking-rejoining enzymes"/>
    <property type="match status" value="1"/>
</dbReference>
<dbReference type="Pfam" id="PF13102">
    <property type="entry name" value="Phage_int_SAM_5"/>
    <property type="match status" value="1"/>
</dbReference>
<reference evidence="6" key="1">
    <citation type="submission" date="2017-04" db="EMBL/GenBank/DDBJ databases">
        <title>Function of individual gut microbiota members based on whole genome sequencing of pure cultures obtained from chicken caecum.</title>
        <authorList>
            <person name="Medvecky M."/>
            <person name="Cejkova D."/>
            <person name="Polansky O."/>
            <person name="Karasova D."/>
            <person name="Kubasova T."/>
            <person name="Cizek A."/>
            <person name="Rychlik I."/>
        </authorList>
    </citation>
    <scope>NUCLEOTIDE SEQUENCE [LARGE SCALE GENOMIC DNA]</scope>
    <source>
        <strain evidence="6">An43</strain>
    </source>
</reference>
<dbReference type="Gene3D" id="1.10.150.130">
    <property type="match status" value="1"/>
</dbReference>
<dbReference type="InterPro" id="IPR002104">
    <property type="entry name" value="Integrase_catalytic"/>
</dbReference>
<evidence type="ECO:0000256" key="3">
    <source>
        <dbReference type="ARBA" id="ARBA00023172"/>
    </source>
</evidence>
<dbReference type="Gene3D" id="1.10.443.10">
    <property type="entry name" value="Intergrase catalytic core"/>
    <property type="match status" value="1"/>
</dbReference>
<dbReference type="InterPro" id="IPR013762">
    <property type="entry name" value="Integrase-like_cat_sf"/>
</dbReference>